<dbReference type="InterPro" id="IPR007197">
    <property type="entry name" value="rSAM"/>
</dbReference>
<reference evidence="1" key="1">
    <citation type="journal article" date="2020" name="mSystems">
        <title>Genome- and Community-Level Interaction Insights into Carbon Utilization and Element Cycling Functions of Hydrothermarchaeota in Hydrothermal Sediment.</title>
        <authorList>
            <person name="Zhou Z."/>
            <person name="Liu Y."/>
            <person name="Xu W."/>
            <person name="Pan J."/>
            <person name="Luo Z.H."/>
            <person name="Li M."/>
        </authorList>
    </citation>
    <scope>NUCLEOTIDE SEQUENCE [LARGE SCALE GENOMIC DNA]</scope>
    <source>
        <strain evidence="1">HyVt-483</strain>
    </source>
</reference>
<organism evidence="1">
    <name type="scientific">Thermosulfurimonas dismutans</name>
    <dbReference type="NCBI Taxonomy" id="999894"/>
    <lineage>
        <taxon>Bacteria</taxon>
        <taxon>Pseudomonadati</taxon>
        <taxon>Thermodesulfobacteriota</taxon>
        <taxon>Thermodesulfobacteria</taxon>
        <taxon>Thermodesulfobacteriales</taxon>
        <taxon>Thermodesulfobacteriaceae</taxon>
        <taxon>Thermosulfurimonas</taxon>
    </lineage>
</organism>
<dbReference type="PANTHER" id="PTHR37822">
    <property type="entry name" value="SPORE PHOTOPRODUCT LYASE-RELATED"/>
    <property type="match status" value="1"/>
</dbReference>
<dbReference type="EMBL" id="DRMH01000060">
    <property type="protein sequence ID" value="HFC97757.1"/>
    <property type="molecule type" value="Genomic_DNA"/>
</dbReference>
<dbReference type="GO" id="GO:0042601">
    <property type="term" value="C:endospore-forming forespore"/>
    <property type="evidence" value="ECO:0007669"/>
    <property type="project" value="TreeGrafter"/>
</dbReference>
<name>A0A7C3GDU8_9BACT</name>
<dbReference type="GO" id="GO:1904047">
    <property type="term" value="F:S-adenosyl-L-methionine binding"/>
    <property type="evidence" value="ECO:0007669"/>
    <property type="project" value="TreeGrafter"/>
</dbReference>
<dbReference type="Proteomes" id="UP000886043">
    <property type="component" value="Unassembled WGS sequence"/>
</dbReference>
<dbReference type="InterPro" id="IPR058240">
    <property type="entry name" value="rSAM_sf"/>
</dbReference>
<comment type="caution">
    <text evidence="1">The sequence shown here is derived from an EMBL/GenBank/DDBJ whole genome shotgun (WGS) entry which is preliminary data.</text>
</comment>
<dbReference type="InterPro" id="IPR049539">
    <property type="entry name" value="SPL"/>
</dbReference>
<dbReference type="GO" id="GO:0051539">
    <property type="term" value="F:4 iron, 4 sulfur cluster binding"/>
    <property type="evidence" value="ECO:0007669"/>
    <property type="project" value="TreeGrafter"/>
</dbReference>
<dbReference type="Gene3D" id="3.40.50.12110">
    <property type="match status" value="1"/>
</dbReference>
<dbReference type="SFLD" id="SFLDS00029">
    <property type="entry name" value="Radical_SAM"/>
    <property type="match status" value="1"/>
</dbReference>
<dbReference type="Pfam" id="PF20903">
    <property type="entry name" value="SPL"/>
    <property type="match status" value="1"/>
</dbReference>
<dbReference type="PANTHER" id="PTHR37822:SF2">
    <property type="entry name" value="SPORE PHOTOPRODUCT LYASE"/>
    <property type="match status" value="1"/>
</dbReference>
<dbReference type="AlphaFoldDB" id="A0A7C3GDU8"/>
<gene>
    <name evidence="1" type="ORF">ENJ40_04780</name>
</gene>
<proteinExistence type="predicted"/>
<dbReference type="Gene3D" id="3.80.30.30">
    <property type="match status" value="1"/>
</dbReference>
<sequence>MEEILVEEGALGYGLSEEVLRRAEARGLPVRVIPSYRDYPFPFRPWPELLTWGKRRLFLIRYSGRFFRPCPGTVRYLCCGYRIFHFGEGCPLDCSYCILQAYLNRPGLKLWGNLWEEGWPELEEALRKARASGRILRVGTGEFADSLALEPLCGVAEELSRRFVEVEAPAMLELKTKVALTGGFLERLPKSPRIILAWSMNSFRMSEEEERGAAPLEERLRSAARAAERGLSVAFHFDPLILFPETVEAYLEVVDRIFAAVPSERIVWISLGTLRHLPELKEIAEERFPKTRIYTGEFVTGLDGKRRYFRPLRVEVYRRIYARIREHSPEVCVYLCMESPEVWRKALGFSPIERGGLPRMLDEAARRVCGI</sequence>
<accession>A0A7C3GDU8</accession>
<protein>
    <submittedName>
        <fullName evidence="1">DNA photolyase</fullName>
    </submittedName>
</protein>
<dbReference type="GO" id="GO:0003913">
    <property type="term" value="F:DNA photolyase activity"/>
    <property type="evidence" value="ECO:0007669"/>
    <property type="project" value="TreeGrafter"/>
</dbReference>
<dbReference type="SUPFAM" id="SSF102114">
    <property type="entry name" value="Radical SAM enzymes"/>
    <property type="match status" value="1"/>
</dbReference>
<evidence type="ECO:0000313" key="1">
    <source>
        <dbReference type="EMBL" id="HFC97757.1"/>
    </source>
</evidence>